<dbReference type="EMBL" id="BAAAZR010000002">
    <property type="protein sequence ID" value="GAA3798967.1"/>
    <property type="molecule type" value="Genomic_DNA"/>
</dbReference>
<dbReference type="Proteomes" id="UP001500888">
    <property type="component" value="Unassembled WGS sequence"/>
</dbReference>
<keyword evidence="2" id="KW-1185">Reference proteome</keyword>
<evidence type="ECO:0000313" key="2">
    <source>
        <dbReference type="Proteomes" id="UP001500888"/>
    </source>
</evidence>
<name>A0ABP7HLU2_9ACTN</name>
<reference evidence="2" key="1">
    <citation type="journal article" date="2019" name="Int. J. Syst. Evol. Microbiol.">
        <title>The Global Catalogue of Microorganisms (GCM) 10K type strain sequencing project: providing services to taxonomists for standard genome sequencing and annotation.</title>
        <authorList>
            <consortium name="The Broad Institute Genomics Platform"/>
            <consortium name="The Broad Institute Genome Sequencing Center for Infectious Disease"/>
            <person name="Wu L."/>
            <person name="Ma J."/>
        </authorList>
    </citation>
    <scope>NUCLEOTIDE SEQUENCE [LARGE SCALE GENOMIC DNA]</scope>
    <source>
        <strain evidence="2">JCM 16908</strain>
    </source>
</reference>
<accession>A0ABP7HLU2</accession>
<evidence type="ECO:0000313" key="1">
    <source>
        <dbReference type="EMBL" id="GAA3798967.1"/>
    </source>
</evidence>
<protein>
    <submittedName>
        <fullName evidence="1">Uncharacterized protein</fullName>
    </submittedName>
</protein>
<comment type="caution">
    <text evidence="1">The sequence shown here is derived from an EMBL/GenBank/DDBJ whole genome shotgun (WGS) entry which is preliminary data.</text>
</comment>
<sequence>MSHSLGGLPGRLFSTQITEVGGQGAAATRSVGDFGVIAQAAPDMTGMARTTAWKATRAPRSLHRFGLKVL</sequence>
<gene>
    <name evidence="1" type="ORF">GCM10022226_17940</name>
</gene>
<proteinExistence type="predicted"/>
<organism evidence="1 2">
    <name type="scientific">Sphaerisporangium flaviroseum</name>
    <dbReference type="NCBI Taxonomy" id="509199"/>
    <lineage>
        <taxon>Bacteria</taxon>
        <taxon>Bacillati</taxon>
        <taxon>Actinomycetota</taxon>
        <taxon>Actinomycetes</taxon>
        <taxon>Streptosporangiales</taxon>
        <taxon>Streptosporangiaceae</taxon>
        <taxon>Sphaerisporangium</taxon>
    </lineage>
</organism>